<dbReference type="InterPro" id="IPR000315">
    <property type="entry name" value="Znf_B-box"/>
</dbReference>
<keyword evidence="4" id="KW-1185">Reference proteome</keyword>
<keyword evidence="1" id="KW-0862">Zinc</keyword>
<dbReference type="SMART" id="SM00336">
    <property type="entry name" value="BBOX"/>
    <property type="match status" value="2"/>
</dbReference>
<dbReference type="PANTHER" id="PTHR25462:SF296">
    <property type="entry name" value="MEIOTIC P26, ISOFORM F"/>
    <property type="match status" value="1"/>
</dbReference>
<dbReference type="PROSITE" id="PS50119">
    <property type="entry name" value="ZF_BBOX"/>
    <property type="match status" value="2"/>
</dbReference>
<dbReference type="Gene3D" id="3.30.160.60">
    <property type="entry name" value="Classic Zinc Finger"/>
    <property type="match status" value="1"/>
</dbReference>
<reference evidence="3" key="1">
    <citation type="journal article" date="2019" name="bioRxiv">
        <title>The Genome of the Zebra Mussel, Dreissena polymorpha: A Resource for Invasive Species Research.</title>
        <authorList>
            <person name="McCartney M.A."/>
            <person name="Auch B."/>
            <person name="Kono T."/>
            <person name="Mallez S."/>
            <person name="Zhang Y."/>
            <person name="Obille A."/>
            <person name="Becker A."/>
            <person name="Abrahante J.E."/>
            <person name="Garbe J."/>
            <person name="Badalamenti J.P."/>
            <person name="Herman A."/>
            <person name="Mangelson H."/>
            <person name="Liachko I."/>
            <person name="Sullivan S."/>
            <person name="Sone E.D."/>
            <person name="Koren S."/>
            <person name="Silverstein K.A.T."/>
            <person name="Beckman K.B."/>
            <person name="Gohl D.M."/>
        </authorList>
    </citation>
    <scope>NUCLEOTIDE SEQUENCE</scope>
    <source>
        <strain evidence="3">Duluth1</strain>
        <tissue evidence="3">Whole animal</tissue>
    </source>
</reference>
<reference evidence="3" key="2">
    <citation type="submission" date="2020-11" db="EMBL/GenBank/DDBJ databases">
        <authorList>
            <person name="McCartney M.A."/>
            <person name="Auch B."/>
            <person name="Kono T."/>
            <person name="Mallez S."/>
            <person name="Becker A."/>
            <person name="Gohl D.M."/>
            <person name="Silverstein K.A.T."/>
            <person name="Koren S."/>
            <person name="Bechman K.B."/>
            <person name="Herman A."/>
            <person name="Abrahante J.E."/>
            <person name="Garbe J."/>
        </authorList>
    </citation>
    <scope>NUCLEOTIDE SEQUENCE</scope>
    <source>
        <strain evidence="3">Duluth1</strain>
        <tissue evidence="3">Whole animal</tissue>
    </source>
</reference>
<dbReference type="InterPro" id="IPR047153">
    <property type="entry name" value="TRIM45/56/19-like"/>
</dbReference>
<dbReference type="GO" id="GO:0061630">
    <property type="term" value="F:ubiquitin protein ligase activity"/>
    <property type="evidence" value="ECO:0007669"/>
    <property type="project" value="TreeGrafter"/>
</dbReference>
<proteinExistence type="predicted"/>
<dbReference type="EMBL" id="JAIWYP010000010">
    <property type="protein sequence ID" value="KAH3746525.1"/>
    <property type="molecule type" value="Genomic_DNA"/>
</dbReference>
<feature type="domain" description="B box-type" evidence="2">
    <location>
        <begin position="3"/>
        <end position="49"/>
    </location>
</feature>
<dbReference type="PANTHER" id="PTHR25462">
    <property type="entry name" value="BONUS, ISOFORM C-RELATED"/>
    <property type="match status" value="1"/>
</dbReference>
<feature type="domain" description="B box-type" evidence="2">
    <location>
        <begin position="63"/>
        <end position="97"/>
    </location>
</feature>
<name>A0A9D4DDG8_DREPO</name>
<keyword evidence="1" id="KW-0479">Metal-binding</keyword>
<accession>A0A9D4DDG8</accession>
<dbReference type="CDD" id="cd19757">
    <property type="entry name" value="Bbox1"/>
    <property type="match status" value="1"/>
</dbReference>
<gene>
    <name evidence="3" type="ORF">DPMN_180933</name>
</gene>
<dbReference type="GO" id="GO:0008270">
    <property type="term" value="F:zinc ion binding"/>
    <property type="evidence" value="ECO:0007669"/>
    <property type="project" value="UniProtKB-KW"/>
</dbReference>
<organism evidence="3 4">
    <name type="scientific">Dreissena polymorpha</name>
    <name type="common">Zebra mussel</name>
    <name type="synonym">Mytilus polymorpha</name>
    <dbReference type="NCBI Taxonomy" id="45954"/>
    <lineage>
        <taxon>Eukaryota</taxon>
        <taxon>Metazoa</taxon>
        <taxon>Spiralia</taxon>
        <taxon>Lophotrochozoa</taxon>
        <taxon>Mollusca</taxon>
        <taxon>Bivalvia</taxon>
        <taxon>Autobranchia</taxon>
        <taxon>Heteroconchia</taxon>
        <taxon>Euheterodonta</taxon>
        <taxon>Imparidentia</taxon>
        <taxon>Neoheterodontei</taxon>
        <taxon>Myida</taxon>
        <taxon>Dreissenoidea</taxon>
        <taxon>Dreissenidae</taxon>
        <taxon>Dreissena</taxon>
    </lineage>
</organism>
<sequence>MSSARIECGFCFTVPVTGFCEKCQYRLCETCSKNHPMVEMFKNHNVVRTEGCNNPTEDLDIDIHERKCKIHTDEKTTLYCEGHDVGLCVCCLLLEHKGCISSMIHLGNVVCDTKVLNEYISKLNEMGDQADSIASEIEDNIKRIAELRSKCEKDIDTFYNELIVKLLKLKTNAETDIAHKYRQNAEHLETVLVSCNDNRERISEQIQYIGDLVQKKHDRNLYVTLQRKDKTTNEFMCSNQQCRINNDVTILTFARNSELENILKNDSLTFGITIEACDGSEEFLEHKTEVVVKALHTSVVQTNPEEWILFASGVSAEEGLSFIFLLNNCMKLRRKLCILNNNLLNLKY</sequence>
<evidence type="ECO:0000313" key="3">
    <source>
        <dbReference type="EMBL" id="KAH3746525.1"/>
    </source>
</evidence>
<evidence type="ECO:0000313" key="4">
    <source>
        <dbReference type="Proteomes" id="UP000828390"/>
    </source>
</evidence>
<protein>
    <recommendedName>
        <fullName evidence="2">B box-type domain-containing protein</fullName>
    </recommendedName>
</protein>
<dbReference type="AlphaFoldDB" id="A0A9D4DDG8"/>
<comment type="caution">
    <text evidence="3">The sequence shown here is derived from an EMBL/GenBank/DDBJ whole genome shotgun (WGS) entry which is preliminary data.</text>
</comment>
<keyword evidence="1" id="KW-0863">Zinc-finger</keyword>
<dbReference type="Proteomes" id="UP000828390">
    <property type="component" value="Unassembled WGS sequence"/>
</dbReference>
<dbReference type="SUPFAM" id="SSF57845">
    <property type="entry name" value="B-box zinc-binding domain"/>
    <property type="match status" value="1"/>
</dbReference>
<evidence type="ECO:0000259" key="2">
    <source>
        <dbReference type="PROSITE" id="PS50119"/>
    </source>
</evidence>
<evidence type="ECO:0000256" key="1">
    <source>
        <dbReference type="PROSITE-ProRule" id="PRU00024"/>
    </source>
</evidence>